<dbReference type="InterPro" id="IPR016181">
    <property type="entry name" value="Acyl_CoA_acyltransferase"/>
</dbReference>
<evidence type="ECO:0000313" key="3">
    <source>
        <dbReference type="Proteomes" id="UP000324282"/>
    </source>
</evidence>
<name>A0A5S5B2W3_STUST</name>
<dbReference type="OrthoDB" id="9813275at2"/>
<accession>A0A5S5B2W3</accession>
<dbReference type="PANTHER" id="PTHR31435">
    <property type="entry name" value="PROTEIN NATD1"/>
    <property type="match status" value="1"/>
</dbReference>
<sequence length="97" mass="10796">MNDNNAVVRHDESQQCYVLAVGGEALGVASYEDDGDRRVFSHTEVDSSLEGQGMGSKLIRESLDDTRQSGKRIVPVCEFVAAYAKKHHDWDDIIEAR</sequence>
<gene>
    <name evidence="2" type="ORF">A9A72_12477</name>
</gene>
<evidence type="ECO:0000259" key="1">
    <source>
        <dbReference type="PROSITE" id="PS51729"/>
    </source>
</evidence>
<dbReference type="AlphaFoldDB" id="A0A5S5B2W3"/>
<dbReference type="Gene3D" id="3.40.630.30">
    <property type="match status" value="1"/>
</dbReference>
<dbReference type="InterPro" id="IPR031165">
    <property type="entry name" value="GNAT_YJDJ"/>
</dbReference>
<dbReference type="InterPro" id="IPR045057">
    <property type="entry name" value="Gcn5-rel_NAT"/>
</dbReference>
<dbReference type="EMBL" id="VNHQ01000014">
    <property type="protein sequence ID" value="TYP61345.1"/>
    <property type="molecule type" value="Genomic_DNA"/>
</dbReference>
<dbReference type="Pfam" id="PF14542">
    <property type="entry name" value="Acetyltransf_CG"/>
    <property type="match status" value="1"/>
</dbReference>
<evidence type="ECO:0000313" key="2">
    <source>
        <dbReference type="EMBL" id="TYP61345.1"/>
    </source>
</evidence>
<comment type="caution">
    <text evidence="2">The sequence shown here is derived from an EMBL/GenBank/DDBJ whole genome shotgun (WGS) entry which is preliminary data.</text>
</comment>
<reference evidence="2 3" key="1">
    <citation type="submission" date="2019-07" db="EMBL/GenBank/DDBJ databases">
        <title>Deep subsurface shale carbon reservoir microbial communities from Ohio and West Virginia, USA.</title>
        <authorList>
            <person name="Wrighton K."/>
        </authorList>
    </citation>
    <scope>NUCLEOTIDE SEQUENCE [LARGE SCALE GENOMIC DNA]</scope>
    <source>
        <strain evidence="2 3">NP_8Ht</strain>
    </source>
</reference>
<dbReference type="RefSeq" id="WP_148926051.1">
    <property type="nucleotide sequence ID" value="NZ_VNHQ01000014.1"/>
</dbReference>
<feature type="domain" description="N-acetyltransferase" evidence="1">
    <location>
        <begin position="9"/>
        <end position="95"/>
    </location>
</feature>
<protein>
    <recommendedName>
        <fullName evidence="1">N-acetyltransferase domain-containing protein</fullName>
    </recommendedName>
</protein>
<dbReference type="CDD" id="cd04301">
    <property type="entry name" value="NAT_SF"/>
    <property type="match status" value="1"/>
</dbReference>
<proteinExistence type="predicted"/>
<dbReference type="Proteomes" id="UP000324282">
    <property type="component" value="Unassembled WGS sequence"/>
</dbReference>
<dbReference type="SUPFAM" id="SSF55729">
    <property type="entry name" value="Acyl-CoA N-acyltransferases (Nat)"/>
    <property type="match status" value="1"/>
</dbReference>
<dbReference type="PROSITE" id="PS51729">
    <property type="entry name" value="GNAT_YJDJ"/>
    <property type="match status" value="1"/>
</dbReference>
<dbReference type="PANTHER" id="PTHR31435:SF10">
    <property type="entry name" value="BSR4717 PROTEIN"/>
    <property type="match status" value="1"/>
</dbReference>
<organism evidence="2 3">
    <name type="scientific">Stutzerimonas stutzeri</name>
    <name type="common">Pseudomonas stutzeri</name>
    <dbReference type="NCBI Taxonomy" id="316"/>
    <lineage>
        <taxon>Bacteria</taxon>
        <taxon>Pseudomonadati</taxon>
        <taxon>Pseudomonadota</taxon>
        <taxon>Gammaproteobacteria</taxon>
        <taxon>Pseudomonadales</taxon>
        <taxon>Pseudomonadaceae</taxon>
        <taxon>Stutzerimonas</taxon>
    </lineage>
</organism>